<protein>
    <recommendedName>
        <fullName evidence="1">GXWXG domain-containing protein</fullName>
    </recommendedName>
</protein>
<dbReference type="Proteomes" id="UP000246702">
    <property type="component" value="Unassembled WGS sequence"/>
</dbReference>
<dbReference type="Gene3D" id="2.40.128.580">
    <property type="entry name" value="GXWXG domain"/>
    <property type="match status" value="1"/>
</dbReference>
<gene>
    <name evidence="2" type="ORF">BO94DRAFT_280619</name>
</gene>
<dbReference type="AlphaFoldDB" id="A0A317X7Q2"/>
<comment type="caution">
    <text evidence="2">The sequence shown here is derived from an EMBL/GenBank/DDBJ whole genome shotgun (WGS) entry which is preliminary data.</text>
</comment>
<proteinExistence type="predicted"/>
<organism evidence="2 3">
    <name type="scientific">Aspergillus sclerotioniger CBS 115572</name>
    <dbReference type="NCBI Taxonomy" id="1450535"/>
    <lineage>
        <taxon>Eukaryota</taxon>
        <taxon>Fungi</taxon>
        <taxon>Dikarya</taxon>
        <taxon>Ascomycota</taxon>
        <taxon>Pezizomycotina</taxon>
        <taxon>Eurotiomycetes</taxon>
        <taxon>Eurotiomycetidae</taxon>
        <taxon>Eurotiales</taxon>
        <taxon>Aspergillaceae</taxon>
        <taxon>Aspergillus</taxon>
        <taxon>Aspergillus subgen. Circumdati</taxon>
    </lineage>
</organism>
<name>A0A317X7Q2_9EURO</name>
<dbReference type="GeneID" id="37108765"/>
<keyword evidence="3" id="KW-1185">Reference proteome</keyword>
<evidence type="ECO:0000313" key="2">
    <source>
        <dbReference type="EMBL" id="PWY94646.1"/>
    </source>
</evidence>
<evidence type="ECO:0000259" key="1">
    <source>
        <dbReference type="Pfam" id="PF14231"/>
    </source>
</evidence>
<dbReference type="STRING" id="1450535.A0A317X7Q2"/>
<accession>A0A317X7Q2</accession>
<dbReference type="EMBL" id="MSFK01000004">
    <property type="protein sequence ID" value="PWY94646.1"/>
    <property type="molecule type" value="Genomic_DNA"/>
</dbReference>
<sequence length="134" mass="14934">MTRTPADEYVLLTNKDARLDPSEVDDIYSQLQPADPASLEGEWDMHVIDTGHPAQALAEDILPLMNTMDPDAGTGKIHEMKFHGAAGSLLVPEDQGMKQRFRYVDESTIAATNDYRPHYGDSGVLHFYLTRAED</sequence>
<dbReference type="OrthoDB" id="2213372at2759"/>
<evidence type="ECO:0000313" key="3">
    <source>
        <dbReference type="Proteomes" id="UP000246702"/>
    </source>
</evidence>
<reference evidence="2 3" key="1">
    <citation type="submission" date="2016-12" db="EMBL/GenBank/DDBJ databases">
        <title>The genomes of Aspergillus section Nigri reveals drivers in fungal speciation.</title>
        <authorList>
            <consortium name="DOE Joint Genome Institute"/>
            <person name="Vesth T.C."/>
            <person name="Nybo J."/>
            <person name="Theobald S."/>
            <person name="Brandl J."/>
            <person name="Frisvad J.C."/>
            <person name="Nielsen K.F."/>
            <person name="Lyhne E.K."/>
            <person name="Kogle M.E."/>
            <person name="Kuo A."/>
            <person name="Riley R."/>
            <person name="Clum A."/>
            <person name="Nolan M."/>
            <person name="Lipzen A."/>
            <person name="Salamov A."/>
            <person name="Henrissat B."/>
            <person name="Wiebenga A."/>
            <person name="De Vries R.P."/>
            <person name="Grigoriev I.V."/>
            <person name="Mortensen U.H."/>
            <person name="Andersen M.R."/>
            <person name="Baker S.E."/>
        </authorList>
    </citation>
    <scope>NUCLEOTIDE SEQUENCE [LARGE SCALE GENOMIC DNA]</scope>
    <source>
        <strain evidence="2 3">CBS 115572</strain>
    </source>
</reference>
<dbReference type="Pfam" id="PF14231">
    <property type="entry name" value="GXWXG"/>
    <property type="match status" value="1"/>
</dbReference>
<dbReference type="InterPro" id="IPR025951">
    <property type="entry name" value="GXWXG_dom"/>
</dbReference>
<dbReference type="RefSeq" id="XP_025471407.1">
    <property type="nucleotide sequence ID" value="XM_025606622.1"/>
</dbReference>
<feature type="domain" description="GXWXG" evidence="1">
    <location>
        <begin position="27"/>
        <end position="61"/>
    </location>
</feature>